<dbReference type="PROSITE" id="PS50011">
    <property type="entry name" value="PROTEIN_KINASE_DOM"/>
    <property type="match status" value="1"/>
</dbReference>
<dbReference type="Gene3D" id="1.10.510.10">
    <property type="entry name" value="Transferase(Phosphotransferase) domain 1"/>
    <property type="match status" value="2"/>
</dbReference>
<evidence type="ECO:0000259" key="10">
    <source>
        <dbReference type="PROSITE" id="PS50011"/>
    </source>
</evidence>
<dbReference type="GO" id="GO:0008353">
    <property type="term" value="F:RNA polymerase II CTD heptapeptide repeat kinase activity"/>
    <property type="evidence" value="ECO:0007669"/>
    <property type="project" value="UniProtKB-EC"/>
</dbReference>
<evidence type="ECO:0000256" key="3">
    <source>
        <dbReference type="ARBA" id="ARBA00022527"/>
    </source>
</evidence>
<dbReference type="PROSITE" id="PS00108">
    <property type="entry name" value="PROTEIN_KINASE_ST"/>
    <property type="match status" value="2"/>
</dbReference>
<dbReference type="AlphaFoldDB" id="A0A0E0FBN5"/>
<protein>
    <recommendedName>
        <fullName evidence="2">[RNA-polymerase]-subunit kinase</fullName>
        <ecNumber evidence="2">2.7.11.23</ecNumber>
    </recommendedName>
</protein>
<dbReference type="PANTHER" id="PTHR24056">
    <property type="entry name" value="CELL DIVISION PROTEIN KINASE"/>
    <property type="match status" value="1"/>
</dbReference>
<evidence type="ECO:0000256" key="8">
    <source>
        <dbReference type="ARBA" id="ARBA00022840"/>
    </source>
</evidence>
<evidence type="ECO:0000313" key="12">
    <source>
        <dbReference type="Proteomes" id="UP000008021"/>
    </source>
</evidence>
<evidence type="ECO:0000256" key="6">
    <source>
        <dbReference type="ARBA" id="ARBA00022741"/>
    </source>
</evidence>
<accession>A0A0E0FBN5</accession>
<evidence type="ECO:0000256" key="1">
    <source>
        <dbReference type="ARBA" id="ARBA00006485"/>
    </source>
</evidence>
<dbReference type="SUPFAM" id="SSF56112">
    <property type="entry name" value="Protein kinase-like (PK-like)"/>
    <property type="match status" value="2"/>
</dbReference>
<organism evidence="11">
    <name type="scientific">Oryza meridionalis</name>
    <dbReference type="NCBI Taxonomy" id="40149"/>
    <lineage>
        <taxon>Eukaryota</taxon>
        <taxon>Viridiplantae</taxon>
        <taxon>Streptophyta</taxon>
        <taxon>Embryophyta</taxon>
        <taxon>Tracheophyta</taxon>
        <taxon>Spermatophyta</taxon>
        <taxon>Magnoliopsida</taxon>
        <taxon>Liliopsida</taxon>
        <taxon>Poales</taxon>
        <taxon>Poaceae</taxon>
        <taxon>BOP clade</taxon>
        <taxon>Oryzoideae</taxon>
        <taxon>Oryzeae</taxon>
        <taxon>Oryzinae</taxon>
        <taxon>Oryza</taxon>
    </lineage>
</organism>
<keyword evidence="8" id="KW-0067">ATP-binding</keyword>
<evidence type="ECO:0000256" key="4">
    <source>
        <dbReference type="ARBA" id="ARBA00022553"/>
    </source>
</evidence>
<dbReference type="PANTHER" id="PTHR24056:SF390">
    <property type="entry name" value="OS12G0432000 PROTEIN"/>
    <property type="match status" value="1"/>
</dbReference>
<dbReference type="Pfam" id="PF00069">
    <property type="entry name" value="Pkinase"/>
    <property type="match status" value="2"/>
</dbReference>
<dbReference type="eggNOG" id="KOG0663">
    <property type="taxonomic scope" value="Eukaryota"/>
</dbReference>
<reference evidence="11" key="1">
    <citation type="submission" date="2015-04" db="UniProtKB">
        <authorList>
            <consortium name="EnsemblPlants"/>
        </authorList>
    </citation>
    <scope>IDENTIFICATION</scope>
</reference>
<dbReference type="InterPro" id="IPR011009">
    <property type="entry name" value="Kinase-like_dom_sf"/>
</dbReference>
<feature type="domain" description="Protein kinase" evidence="10">
    <location>
        <begin position="13"/>
        <end position="502"/>
    </location>
</feature>
<dbReference type="FunFam" id="1.10.510.10:FF:000729">
    <property type="entry name" value="Putative cyclin-dependent kinase F-2"/>
    <property type="match status" value="1"/>
</dbReference>
<keyword evidence="7" id="KW-0418">Kinase</keyword>
<reference evidence="11" key="2">
    <citation type="submission" date="2018-05" db="EMBL/GenBank/DDBJ databases">
        <title>OmerRS3 (Oryza meridionalis Reference Sequence Version 3).</title>
        <authorList>
            <person name="Zhang J."/>
            <person name="Kudrna D."/>
            <person name="Lee S."/>
            <person name="Talag J."/>
            <person name="Welchert J."/>
            <person name="Wing R.A."/>
        </authorList>
    </citation>
    <scope>NUCLEOTIDE SEQUENCE [LARGE SCALE GENOMIC DNA]</scope>
    <source>
        <strain evidence="11">cv. OR44</strain>
    </source>
</reference>
<evidence type="ECO:0000256" key="7">
    <source>
        <dbReference type="ARBA" id="ARBA00022777"/>
    </source>
</evidence>
<dbReference type="Proteomes" id="UP000008021">
    <property type="component" value="Chromosome 12"/>
</dbReference>
<evidence type="ECO:0000256" key="2">
    <source>
        <dbReference type="ARBA" id="ARBA00012409"/>
    </source>
</evidence>
<keyword evidence="6" id="KW-0547">Nucleotide-binding</keyword>
<dbReference type="GO" id="GO:0005634">
    <property type="term" value="C:nucleus"/>
    <property type="evidence" value="ECO:0007669"/>
    <property type="project" value="TreeGrafter"/>
</dbReference>
<comment type="catalytic activity">
    <reaction evidence="9">
        <text>[DNA-directed RNA polymerase] + ATP = phospho-[DNA-directed RNA polymerase] + ADP + H(+)</text>
        <dbReference type="Rhea" id="RHEA:10216"/>
        <dbReference type="Rhea" id="RHEA-COMP:11321"/>
        <dbReference type="Rhea" id="RHEA-COMP:11322"/>
        <dbReference type="ChEBI" id="CHEBI:15378"/>
        <dbReference type="ChEBI" id="CHEBI:30616"/>
        <dbReference type="ChEBI" id="CHEBI:43176"/>
        <dbReference type="ChEBI" id="CHEBI:68546"/>
        <dbReference type="ChEBI" id="CHEBI:456216"/>
        <dbReference type="EC" id="2.7.11.23"/>
    </reaction>
</comment>
<proteinExistence type="inferred from homology"/>
<dbReference type="Gramene" id="OMERI12G07010.1">
    <property type="protein sequence ID" value="OMERI12G07010.1"/>
    <property type="gene ID" value="OMERI12G07010"/>
</dbReference>
<keyword evidence="4" id="KW-0597">Phosphoprotein</keyword>
<keyword evidence="12" id="KW-1185">Reference proteome</keyword>
<dbReference type="SMART" id="SM00220">
    <property type="entry name" value="S_TKc"/>
    <property type="match status" value="2"/>
</dbReference>
<evidence type="ECO:0000256" key="9">
    <source>
        <dbReference type="ARBA" id="ARBA00049280"/>
    </source>
</evidence>
<sequence length="514" mass="57665">MAMATTSSSVVISRFLDELASGGCGVVYRARDRRSGEIVAMKCIRSYRDDCGELVDRSDFDREVAAMEACRGHPYIGQLRAHGRCDDGEAVLIMEFVGPTLRHVLRRERRGRTRRSELEVRVAMRQLLSGAKRMHDAGLMHRDLKPDNVLVDARGNLKICDLGLSQSTAEPPPYSNPIGTRWYGAPEILLGSTDYDERVDAWSLGCIMAELLARKPLFRGSSDREQLGEIVDVLGCIRSYRDDCGELVDRSDFSREVAAMEACRGHPCIVQLRAHGRCDDGEAVLVMEFVGPTLRHVLRRERRGRTRRSELEVRVAMRQLLSGAKRMHDAGLMHRDLKPDNVLVDARGNLKICDLGLSQSTASPPPYSNPIGTRWYCAPEILLGSTDYDERVDAWSLGCIMAELLARKPLFRGSSDREQLGEIVDVLGVNDIKRWRGYKGQRLLGGCGPDSFLRGFFPSPADARMLRRPPLSEAGFEVLSGLLTCNLEKRMTVAQALRHRWFKEADSASLRHRR</sequence>
<keyword evidence="5" id="KW-0808">Transferase</keyword>
<dbReference type="GO" id="GO:0005524">
    <property type="term" value="F:ATP binding"/>
    <property type="evidence" value="ECO:0007669"/>
    <property type="project" value="UniProtKB-KW"/>
</dbReference>
<name>A0A0E0FBN5_9ORYZ</name>
<keyword evidence="3" id="KW-0723">Serine/threonine-protein kinase</keyword>
<dbReference type="FunFam" id="1.10.510.10:FF:000624">
    <property type="entry name" value="Mitogen-activated protein kinase"/>
    <property type="match status" value="1"/>
</dbReference>
<dbReference type="InterPro" id="IPR008271">
    <property type="entry name" value="Ser/Thr_kinase_AS"/>
</dbReference>
<dbReference type="HOGENOM" id="CLU_000288_181_1_1"/>
<comment type="similarity">
    <text evidence="1">Belongs to the protein kinase superfamily. CMGC Ser/Thr protein kinase family. CDC2/CDKX subfamily.</text>
</comment>
<dbReference type="EC" id="2.7.11.23" evidence="2"/>
<evidence type="ECO:0000313" key="11">
    <source>
        <dbReference type="EnsemblPlants" id="OMERI12G07010.1"/>
    </source>
</evidence>
<dbReference type="GO" id="GO:0007346">
    <property type="term" value="P:regulation of mitotic cell cycle"/>
    <property type="evidence" value="ECO:0007669"/>
    <property type="project" value="TreeGrafter"/>
</dbReference>
<dbReference type="STRING" id="40149.A0A0E0FBN5"/>
<dbReference type="Gene3D" id="3.30.200.20">
    <property type="entry name" value="Phosphorylase Kinase, domain 1"/>
    <property type="match status" value="2"/>
</dbReference>
<evidence type="ECO:0000256" key="5">
    <source>
        <dbReference type="ARBA" id="ARBA00022679"/>
    </source>
</evidence>
<dbReference type="InterPro" id="IPR000719">
    <property type="entry name" value="Prot_kinase_dom"/>
</dbReference>
<dbReference type="InterPro" id="IPR050108">
    <property type="entry name" value="CDK"/>
</dbReference>
<dbReference type="EnsemblPlants" id="OMERI12G07010.1">
    <property type="protein sequence ID" value="OMERI12G07010.1"/>
    <property type="gene ID" value="OMERI12G07010"/>
</dbReference>
<dbReference type="FunFam" id="3.30.200.20:FF:000920">
    <property type="entry name" value="Os12g0432000 protein"/>
    <property type="match status" value="1"/>
</dbReference>